<evidence type="ECO:0000256" key="6">
    <source>
        <dbReference type="ARBA" id="ARBA00023136"/>
    </source>
</evidence>
<proteinExistence type="inferred from homology"/>
<evidence type="ECO:0000256" key="2">
    <source>
        <dbReference type="ARBA" id="ARBA00005985"/>
    </source>
</evidence>
<reference evidence="8 9" key="1">
    <citation type="submission" date="2022-07" db="EMBL/GenBank/DDBJ databases">
        <title>Genome-wide signatures of adaptation to extreme environments.</title>
        <authorList>
            <person name="Cho C.H."/>
            <person name="Yoon H.S."/>
        </authorList>
    </citation>
    <scope>NUCLEOTIDE SEQUENCE [LARGE SCALE GENOMIC DNA]</scope>
    <source>
        <strain evidence="8 9">DBV 063 E5</strain>
    </source>
</reference>
<keyword evidence="5 7" id="KW-1133">Transmembrane helix</keyword>
<feature type="transmembrane region" description="Helical" evidence="7">
    <location>
        <begin position="249"/>
        <end position="271"/>
    </location>
</feature>
<evidence type="ECO:0000313" key="9">
    <source>
        <dbReference type="Proteomes" id="UP001301350"/>
    </source>
</evidence>
<evidence type="ECO:0000313" key="8">
    <source>
        <dbReference type="EMBL" id="KAK4535787.1"/>
    </source>
</evidence>
<feature type="transmembrane region" description="Helical" evidence="7">
    <location>
        <begin position="283"/>
        <end position="304"/>
    </location>
</feature>
<keyword evidence="6 7" id="KW-0472">Membrane</keyword>
<dbReference type="CDD" id="cd13960">
    <property type="entry name" value="PT_UbiA_HPT1"/>
    <property type="match status" value="1"/>
</dbReference>
<evidence type="ECO:0000256" key="1">
    <source>
        <dbReference type="ARBA" id="ARBA00004141"/>
    </source>
</evidence>
<organism evidence="8 9">
    <name type="scientific">Cyanidium caldarium</name>
    <name type="common">Red alga</name>
    <dbReference type="NCBI Taxonomy" id="2771"/>
    <lineage>
        <taxon>Eukaryota</taxon>
        <taxon>Rhodophyta</taxon>
        <taxon>Bangiophyceae</taxon>
        <taxon>Cyanidiales</taxon>
        <taxon>Cyanidiaceae</taxon>
        <taxon>Cyanidium</taxon>
    </lineage>
</organism>
<comment type="subcellular location">
    <subcellularLocation>
        <location evidence="1">Membrane</location>
        <topology evidence="1">Multi-pass membrane protein</topology>
    </subcellularLocation>
</comment>
<keyword evidence="3" id="KW-0808">Transferase</keyword>
<dbReference type="Pfam" id="PF01040">
    <property type="entry name" value="UbiA"/>
    <property type="match status" value="1"/>
</dbReference>
<dbReference type="GO" id="GO:0016020">
    <property type="term" value="C:membrane"/>
    <property type="evidence" value="ECO:0007669"/>
    <property type="project" value="UniProtKB-SubCell"/>
</dbReference>
<gene>
    <name evidence="8" type="ORF">CDCA_CDCA06G1812</name>
</gene>
<feature type="transmembrane region" description="Helical" evidence="7">
    <location>
        <begin position="157"/>
        <end position="178"/>
    </location>
</feature>
<keyword evidence="9" id="KW-1185">Reference proteome</keyword>
<name>A0AAV9ITX9_CYACA</name>
<comment type="caution">
    <text evidence="8">The sequence shown here is derived from an EMBL/GenBank/DDBJ whole genome shotgun (WGS) entry which is preliminary data.</text>
</comment>
<dbReference type="AlphaFoldDB" id="A0AAV9ITX9"/>
<dbReference type="EMBL" id="JANCYW010000006">
    <property type="protein sequence ID" value="KAK4535787.1"/>
    <property type="molecule type" value="Genomic_DNA"/>
</dbReference>
<keyword evidence="4 7" id="KW-0812">Transmembrane</keyword>
<dbReference type="InterPro" id="IPR044878">
    <property type="entry name" value="UbiA_sf"/>
</dbReference>
<sequence>MDSWEIQASTVEMQVSERHRGCAFGVAAPGRVRAGRGGGFVVVDGGRSVILSPLPRAKRATRARPGISRTIKLDAAPDTHPFRKARSALLTVHAFTRPHTVRGTLLASVTGCARALMDSRAEMAQRVLRTAGNVSAADIAWIDYLRVVLDWSLLPRALLGVVALLLGNAFIVGVNQIYDQEVDRVNKPFLPLAAGTMTPAQAWALCLASVALGTLIVWRTFSRVILYLYVSGMVLGALYSVPPFRLRNVPLAAALIIACVRGFLLNFGVYYATREALLLPFRWLYPIRFLAFFMSVFAFVIALTKDLPDIEGDRQHRVPTFATQVGSKRMVILGSSMLFSAYMTAVVYGTAPGMGRHFRRWTMVGGHAFLAWYLVRHVYGRLMRQGPENRPAIREFYRGIWRLFYWEYLLFVFI</sequence>
<feature type="transmembrane region" description="Helical" evidence="7">
    <location>
        <begin position="330"/>
        <end position="351"/>
    </location>
</feature>
<evidence type="ECO:0000256" key="7">
    <source>
        <dbReference type="SAM" id="Phobius"/>
    </source>
</evidence>
<dbReference type="InterPro" id="IPR000537">
    <property type="entry name" value="UbiA_prenyltransferase"/>
</dbReference>
<dbReference type="GO" id="GO:0004659">
    <property type="term" value="F:prenyltransferase activity"/>
    <property type="evidence" value="ECO:0007669"/>
    <property type="project" value="InterPro"/>
</dbReference>
<accession>A0AAV9ITX9</accession>
<feature type="transmembrane region" description="Helical" evidence="7">
    <location>
        <begin position="224"/>
        <end position="242"/>
    </location>
</feature>
<comment type="similarity">
    <text evidence="2">Belongs to the UbiA prenyltransferase family.</text>
</comment>
<protein>
    <submittedName>
        <fullName evidence="8">Uncharacterized protein</fullName>
    </submittedName>
</protein>
<dbReference type="InterPro" id="IPR044502">
    <property type="entry name" value="AtHST-like"/>
</dbReference>
<dbReference type="Proteomes" id="UP001301350">
    <property type="component" value="Unassembled WGS sequence"/>
</dbReference>
<evidence type="ECO:0000256" key="3">
    <source>
        <dbReference type="ARBA" id="ARBA00022679"/>
    </source>
</evidence>
<dbReference type="PANTHER" id="PTHR43009:SF7">
    <property type="entry name" value="HOMOGENTISATE GERANYLGERANYLTRANSFERASE, CHLOROPLASTIC"/>
    <property type="match status" value="1"/>
</dbReference>
<dbReference type="PANTHER" id="PTHR43009">
    <property type="entry name" value="HOMOGENTISATE SOLANESYLTRANSFERASE, CHLOROPLASTIC"/>
    <property type="match status" value="1"/>
</dbReference>
<evidence type="ECO:0000256" key="5">
    <source>
        <dbReference type="ARBA" id="ARBA00022989"/>
    </source>
</evidence>
<evidence type="ECO:0000256" key="4">
    <source>
        <dbReference type="ARBA" id="ARBA00022692"/>
    </source>
</evidence>
<feature type="transmembrane region" description="Helical" evidence="7">
    <location>
        <begin position="190"/>
        <end position="218"/>
    </location>
</feature>
<dbReference type="Gene3D" id="1.10.357.140">
    <property type="entry name" value="UbiA prenyltransferase"/>
    <property type="match status" value="1"/>
</dbReference>